<sequence length="216" mass="23786">MPDYIPRSDSDFTTWQTNFLNYASTNAATLSLTPAELQPLLTAQTYWQESYSEHIEAQASADAALQRKNESREAYETIIRALVKRLQGSPELTNDQRAAMGLSIPSAKRTAVPVPTTAPSLNVDTSQRLRHTIVFTDGTRTAKPDGVRGCEIWVKLGTAPTDPEELTFLGLDTRSPYMVSCDGNEAGQMAHYMARWSNTRGETAPWSETVSATIPS</sequence>
<name>B8HK67_CYAP4</name>
<dbReference type="HOGENOM" id="CLU_1244279_0_0_3"/>
<reference evidence="1" key="1">
    <citation type="submission" date="2009-01" db="EMBL/GenBank/DDBJ databases">
        <title>Complete sequence of chromosome Cyanothece sp. PCC 7425.</title>
        <authorList>
            <consortium name="US DOE Joint Genome Institute"/>
            <person name="Lucas S."/>
            <person name="Copeland A."/>
            <person name="Lapidus A."/>
            <person name="Glavina del Rio T."/>
            <person name="Dalin E."/>
            <person name="Tice H."/>
            <person name="Bruce D."/>
            <person name="Goodwin L."/>
            <person name="Pitluck S."/>
            <person name="Sims D."/>
            <person name="Meineke L."/>
            <person name="Brettin T."/>
            <person name="Detter J.C."/>
            <person name="Han C."/>
            <person name="Larimer F."/>
            <person name="Land M."/>
            <person name="Hauser L."/>
            <person name="Kyrpides N."/>
            <person name="Ovchinnikova G."/>
            <person name="Liberton M."/>
            <person name="Stoeckel J."/>
            <person name="Banerjee A."/>
            <person name="Singh A."/>
            <person name="Page L."/>
            <person name="Sato H."/>
            <person name="Zhao L."/>
            <person name="Sherman L."/>
            <person name="Pakrasi H."/>
            <person name="Richardson P."/>
        </authorList>
    </citation>
    <scope>NUCLEOTIDE SEQUENCE</scope>
    <source>
        <strain evidence="1">PCC 7425</strain>
    </source>
</reference>
<dbReference type="OrthoDB" id="456003at2"/>
<protein>
    <submittedName>
        <fullName evidence="1">Uncharacterized protein</fullName>
    </submittedName>
</protein>
<organism evidence="1">
    <name type="scientific">Cyanothece sp. (strain PCC 7425 / ATCC 29141)</name>
    <dbReference type="NCBI Taxonomy" id="395961"/>
    <lineage>
        <taxon>Bacteria</taxon>
        <taxon>Bacillati</taxon>
        <taxon>Cyanobacteriota</taxon>
        <taxon>Cyanophyceae</taxon>
        <taxon>Gomontiellales</taxon>
        <taxon>Cyanothecaceae</taxon>
        <taxon>Cyanothece</taxon>
    </lineage>
</organism>
<dbReference type="EMBL" id="CP001344">
    <property type="protein sequence ID" value="ACL46817.1"/>
    <property type="molecule type" value="Genomic_DNA"/>
</dbReference>
<dbReference type="KEGG" id="cyn:Cyan7425_4507"/>
<dbReference type="AlphaFoldDB" id="B8HK67"/>
<accession>B8HK67</accession>
<dbReference type="STRING" id="395961.Cyan7425_4507"/>
<evidence type="ECO:0000313" key="1">
    <source>
        <dbReference type="EMBL" id="ACL46817.1"/>
    </source>
</evidence>
<proteinExistence type="predicted"/>
<gene>
    <name evidence="1" type="ordered locus">Cyan7425_4507</name>
</gene>
<dbReference type="eggNOG" id="ENOG5032SUD">
    <property type="taxonomic scope" value="Bacteria"/>
</dbReference>